<dbReference type="Proteomes" id="UP000051576">
    <property type="component" value="Unassembled WGS sequence"/>
</dbReference>
<evidence type="ECO:0000313" key="2">
    <source>
        <dbReference type="EMBL" id="KRM86290.1"/>
    </source>
</evidence>
<dbReference type="GO" id="GO:0009401">
    <property type="term" value="P:phosphoenolpyruvate-dependent sugar phosphotransferase system"/>
    <property type="evidence" value="ECO:0007669"/>
    <property type="project" value="InterPro"/>
</dbReference>
<keyword evidence="3" id="KW-1185">Reference proteome</keyword>
<evidence type="ECO:0000256" key="1">
    <source>
        <dbReference type="PROSITE-ProRule" id="PRU00420"/>
    </source>
</evidence>
<dbReference type="GO" id="GO:0016301">
    <property type="term" value="F:kinase activity"/>
    <property type="evidence" value="ECO:0007669"/>
    <property type="project" value="TreeGrafter"/>
</dbReference>
<evidence type="ECO:0000313" key="3">
    <source>
        <dbReference type="Proteomes" id="UP000051576"/>
    </source>
</evidence>
<dbReference type="PATRIC" id="fig|1133569.4.peg.1841"/>
<dbReference type="Pfam" id="PF03829">
    <property type="entry name" value="PTSIIA_gutA"/>
    <property type="match status" value="1"/>
</dbReference>
<dbReference type="eggNOG" id="COG3731">
    <property type="taxonomic scope" value="Bacteria"/>
</dbReference>
<dbReference type="GO" id="GO:0005737">
    <property type="term" value="C:cytoplasm"/>
    <property type="evidence" value="ECO:0007669"/>
    <property type="project" value="InterPro"/>
</dbReference>
<dbReference type="InterPro" id="IPR004716">
    <property type="entry name" value="PTS_IIA_glucitol/sorbitol-sp"/>
</dbReference>
<reference evidence="2 3" key="1">
    <citation type="journal article" date="2015" name="Genome Announc.">
        <title>Expanding the biotechnology potential of lactobacilli through comparative genomics of 213 strains and associated genera.</title>
        <authorList>
            <person name="Sun Z."/>
            <person name="Harris H.M."/>
            <person name="McCann A."/>
            <person name="Guo C."/>
            <person name="Argimon S."/>
            <person name="Zhang W."/>
            <person name="Yang X."/>
            <person name="Jeffery I.B."/>
            <person name="Cooney J.C."/>
            <person name="Kagawa T.F."/>
            <person name="Liu W."/>
            <person name="Song Y."/>
            <person name="Salvetti E."/>
            <person name="Wrobel A."/>
            <person name="Rasinkangas P."/>
            <person name="Parkhill J."/>
            <person name="Rea M.C."/>
            <person name="O'Sullivan O."/>
            <person name="Ritari J."/>
            <person name="Douillard F.P."/>
            <person name="Paul Ross R."/>
            <person name="Yang R."/>
            <person name="Briner A.E."/>
            <person name="Felis G.E."/>
            <person name="de Vos W.M."/>
            <person name="Barrangou R."/>
            <person name="Klaenhammer T.R."/>
            <person name="Caufield P.W."/>
            <person name="Cui Y."/>
            <person name="Zhang H."/>
            <person name="O'Toole P.W."/>
        </authorList>
    </citation>
    <scope>NUCLEOTIDE SEQUENCE [LARGE SCALE GENOMIC DNA]</scope>
    <source>
        <strain evidence="2 3">DSM 20605</strain>
    </source>
</reference>
<dbReference type="GO" id="GO:0008982">
    <property type="term" value="F:protein-N(PI)-phosphohistidine-sugar phosphotransferase activity"/>
    <property type="evidence" value="ECO:0007669"/>
    <property type="project" value="InterPro"/>
</dbReference>
<sequence length="125" mass="14091">MMAMLEAKVVEIGPEALSPDDPLLILFDETASQQLRRVSIVQRFISSTDHGFHLQIGDQLRIDDQDYQVSHVGKLVENNMNAIGHATLFFEPVPKQPQHNGIYLTPYQLPKIKVGSLISYLPQTH</sequence>
<proteinExistence type="predicted"/>
<dbReference type="InterPro" id="IPR036665">
    <property type="entry name" value="PTS_IIA_glucitol/sorbitol_sf"/>
</dbReference>
<gene>
    <name evidence="2" type="ORF">FD21_GL001696</name>
</gene>
<comment type="caution">
    <text evidence="1">Lacks conserved residue(s) required for the propagation of feature annotation.</text>
</comment>
<comment type="caution">
    <text evidence="2">The sequence shown here is derived from an EMBL/GenBank/DDBJ whole genome shotgun (WGS) entry which is preliminary data.</text>
</comment>
<dbReference type="PROSITE" id="PS51097">
    <property type="entry name" value="PTS_EIIA_TYPE_5"/>
    <property type="match status" value="1"/>
</dbReference>
<dbReference type="EMBL" id="AYYX01000056">
    <property type="protein sequence ID" value="KRM86290.1"/>
    <property type="molecule type" value="Genomic_DNA"/>
</dbReference>
<dbReference type="SUPFAM" id="SSF141530">
    <property type="entry name" value="PTSIIA/GutA-like"/>
    <property type="match status" value="1"/>
</dbReference>
<dbReference type="STRING" id="1133569.FD21_GL001696"/>
<name>A0A0R2C5U1_9LACO</name>
<dbReference type="PANTHER" id="PTHR40398:SF1">
    <property type="entry name" value="PTS SYSTEM GLUCITOL_SORBITOL-SPECIFIC EIIA COMPONENT"/>
    <property type="match status" value="1"/>
</dbReference>
<accession>A0A0R2C5U1</accession>
<organism evidence="2 3">
    <name type="scientific">Liquorilactobacillus vini DSM 20605</name>
    <dbReference type="NCBI Taxonomy" id="1133569"/>
    <lineage>
        <taxon>Bacteria</taxon>
        <taxon>Bacillati</taxon>
        <taxon>Bacillota</taxon>
        <taxon>Bacilli</taxon>
        <taxon>Lactobacillales</taxon>
        <taxon>Lactobacillaceae</taxon>
        <taxon>Liquorilactobacillus</taxon>
    </lineage>
</organism>
<protein>
    <submittedName>
        <fullName evidence="2">PTS system, glucitol sorbitol-specific IIA component</fullName>
    </submittedName>
</protein>
<dbReference type="Gene3D" id="2.40.33.40">
    <property type="entry name" value="Phosphotransferase system, glucitol/sorbitol-specific IIA component"/>
    <property type="match status" value="1"/>
</dbReference>
<dbReference type="PANTHER" id="PTHR40398">
    <property type="entry name" value="PTS SYSTEM GLUCITOL/SORBITOL-SPECIFIC EIIA COMPONENT"/>
    <property type="match status" value="1"/>
</dbReference>
<dbReference type="AlphaFoldDB" id="A0A0R2C5U1"/>